<name>A0A2Z6LNY3_TRISU</name>
<evidence type="ECO:0000256" key="3">
    <source>
        <dbReference type="ARBA" id="ARBA00006958"/>
    </source>
</evidence>
<protein>
    <recommendedName>
        <fullName evidence="9">DDE Tnp4 domain-containing protein</fullName>
    </recommendedName>
</protein>
<proteinExistence type="inferred from homology"/>
<evidence type="ECO:0000256" key="5">
    <source>
        <dbReference type="ARBA" id="ARBA00022723"/>
    </source>
</evidence>
<dbReference type="GO" id="GO:0004518">
    <property type="term" value="F:nuclease activity"/>
    <property type="evidence" value="ECO:0007669"/>
    <property type="project" value="UniProtKB-KW"/>
</dbReference>
<feature type="chain" id="PRO_5016244710" description="DDE Tnp4 domain-containing protein" evidence="8">
    <location>
        <begin position="33"/>
        <end position="414"/>
    </location>
</feature>
<evidence type="ECO:0000256" key="8">
    <source>
        <dbReference type="SAM" id="SignalP"/>
    </source>
</evidence>
<evidence type="ECO:0000313" key="11">
    <source>
        <dbReference type="Proteomes" id="UP000242715"/>
    </source>
</evidence>
<evidence type="ECO:0000256" key="1">
    <source>
        <dbReference type="ARBA" id="ARBA00001968"/>
    </source>
</evidence>
<comment type="cofactor">
    <cofactor evidence="1">
        <name>a divalent metal cation</name>
        <dbReference type="ChEBI" id="CHEBI:60240"/>
    </cofactor>
</comment>
<dbReference type="InterPro" id="IPR027806">
    <property type="entry name" value="HARBI1_dom"/>
</dbReference>
<keyword evidence="11" id="KW-1185">Reference proteome</keyword>
<dbReference type="GO" id="GO:0016787">
    <property type="term" value="F:hydrolase activity"/>
    <property type="evidence" value="ECO:0007669"/>
    <property type="project" value="UniProtKB-KW"/>
</dbReference>
<evidence type="ECO:0000256" key="2">
    <source>
        <dbReference type="ARBA" id="ARBA00004123"/>
    </source>
</evidence>
<sequence length="414" mass="46163">MESRKLAALLSSLVSQLLLILLLIFPPNSLHPNSFHSNSIDSTTFSLIHHFLFSQQTAVTTTVLSRKRKRPKHNHHNHHRLIPNPDWFPNTFLMTSSTFEWLTNLLEPLLECRDPSYLFPLNLSAGVRLGIGLFRLANGSDYTEISNQFNVPVSVAKFCVKQLCRVLCTNFRFWISFPNGNDVKSVAENFESISGLPNCSGVVFCSRFEVSSLCSSSVSQQQQQKQSTIAAQIVVDSACRILSIAAGFFGHRTDSMILKASSLFNDIEEGNLMNDGSVNGVNQYLIGDCEYPLLPWLMVPFADNVTVSGSVEENFNAAHELMRIPAFKTDASLRKWGVLSRPVCEEIKMAVAYIGACSILHNSLLMREDFSALVSDFEHERKSVNHPCVLEDDPLKTSKALAMRATLATMAKKN</sequence>
<dbReference type="AlphaFoldDB" id="A0A2Z6LNY3"/>
<keyword evidence="7" id="KW-0539">Nucleus</keyword>
<accession>A0A2Z6LNY3</accession>
<comment type="subcellular location">
    <subcellularLocation>
        <location evidence="2">Nucleus</location>
    </subcellularLocation>
</comment>
<evidence type="ECO:0000256" key="4">
    <source>
        <dbReference type="ARBA" id="ARBA00022722"/>
    </source>
</evidence>
<feature type="domain" description="DDE Tnp4" evidence="9">
    <location>
        <begin position="222"/>
        <end position="362"/>
    </location>
</feature>
<keyword evidence="5" id="KW-0479">Metal-binding</keyword>
<evidence type="ECO:0000256" key="7">
    <source>
        <dbReference type="ARBA" id="ARBA00023242"/>
    </source>
</evidence>
<keyword evidence="4" id="KW-0540">Nuclease</keyword>
<dbReference type="Pfam" id="PF13359">
    <property type="entry name" value="DDE_Tnp_4"/>
    <property type="match status" value="1"/>
</dbReference>
<organism evidence="10 11">
    <name type="scientific">Trifolium subterraneum</name>
    <name type="common">Subterranean clover</name>
    <dbReference type="NCBI Taxonomy" id="3900"/>
    <lineage>
        <taxon>Eukaryota</taxon>
        <taxon>Viridiplantae</taxon>
        <taxon>Streptophyta</taxon>
        <taxon>Embryophyta</taxon>
        <taxon>Tracheophyta</taxon>
        <taxon>Spermatophyta</taxon>
        <taxon>Magnoliopsida</taxon>
        <taxon>eudicotyledons</taxon>
        <taxon>Gunneridae</taxon>
        <taxon>Pentapetalae</taxon>
        <taxon>rosids</taxon>
        <taxon>fabids</taxon>
        <taxon>Fabales</taxon>
        <taxon>Fabaceae</taxon>
        <taxon>Papilionoideae</taxon>
        <taxon>50 kb inversion clade</taxon>
        <taxon>NPAAA clade</taxon>
        <taxon>Hologalegina</taxon>
        <taxon>IRL clade</taxon>
        <taxon>Trifolieae</taxon>
        <taxon>Trifolium</taxon>
    </lineage>
</organism>
<dbReference type="EMBL" id="DF973206">
    <property type="protein sequence ID" value="GAU19922.1"/>
    <property type="molecule type" value="Genomic_DNA"/>
</dbReference>
<keyword evidence="6" id="KW-0378">Hydrolase</keyword>
<dbReference type="GO" id="GO:0046872">
    <property type="term" value="F:metal ion binding"/>
    <property type="evidence" value="ECO:0007669"/>
    <property type="project" value="UniProtKB-KW"/>
</dbReference>
<dbReference type="GO" id="GO:0005634">
    <property type="term" value="C:nucleus"/>
    <property type="evidence" value="ECO:0007669"/>
    <property type="project" value="UniProtKB-SubCell"/>
</dbReference>
<dbReference type="PANTHER" id="PTHR22930:SF190">
    <property type="entry name" value="OS06G0164500 PROTEIN"/>
    <property type="match status" value="1"/>
</dbReference>
<gene>
    <name evidence="10" type="ORF">TSUD_95270</name>
</gene>
<reference evidence="11" key="1">
    <citation type="journal article" date="2017" name="Front. Plant Sci.">
        <title>Climate Clever Clovers: New Paradigm to Reduce the Environmental Footprint of Ruminants by Breeding Low Methanogenic Forages Utilizing Haplotype Variation.</title>
        <authorList>
            <person name="Kaur P."/>
            <person name="Appels R."/>
            <person name="Bayer P.E."/>
            <person name="Keeble-Gagnere G."/>
            <person name="Wang J."/>
            <person name="Hirakawa H."/>
            <person name="Shirasawa K."/>
            <person name="Vercoe P."/>
            <person name="Stefanova K."/>
            <person name="Durmic Z."/>
            <person name="Nichols P."/>
            <person name="Revell C."/>
            <person name="Isobe S.N."/>
            <person name="Edwards D."/>
            <person name="Erskine W."/>
        </authorList>
    </citation>
    <scope>NUCLEOTIDE SEQUENCE [LARGE SCALE GENOMIC DNA]</scope>
    <source>
        <strain evidence="11">cv. Daliak</strain>
    </source>
</reference>
<comment type="similarity">
    <text evidence="3">Belongs to the HARBI1 family.</text>
</comment>
<dbReference type="PANTHER" id="PTHR22930">
    <property type="match status" value="1"/>
</dbReference>
<evidence type="ECO:0000259" key="9">
    <source>
        <dbReference type="Pfam" id="PF13359"/>
    </source>
</evidence>
<evidence type="ECO:0000313" key="10">
    <source>
        <dbReference type="EMBL" id="GAU19922.1"/>
    </source>
</evidence>
<dbReference type="InterPro" id="IPR045249">
    <property type="entry name" value="HARBI1-like"/>
</dbReference>
<dbReference type="OrthoDB" id="2668416at2759"/>
<evidence type="ECO:0000256" key="6">
    <source>
        <dbReference type="ARBA" id="ARBA00022801"/>
    </source>
</evidence>
<dbReference type="Proteomes" id="UP000242715">
    <property type="component" value="Unassembled WGS sequence"/>
</dbReference>
<keyword evidence="8" id="KW-0732">Signal</keyword>
<feature type="signal peptide" evidence="8">
    <location>
        <begin position="1"/>
        <end position="32"/>
    </location>
</feature>